<gene>
    <name evidence="2" type="ORF">HINF_LOCUS10802</name>
    <name evidence="1" type="ORF">HINF_LOCUS3367</name>
    <name evidence="3" type="ORF">HINF_LOCUS43344</name>
    <name evidence="4" type="ORF">HINF_LOCUS5532</name>
    <name evidence="5" type="ORF">HINF_LOCUS6068</name>
    <name evidence="6" type="ORF">HINF_LOCUS65011</name>
</gene>
<dbReference type="InterPro" id="IPR023333">
    <property type="entry name" value="Proteasome_suB-type"/>
</dbReference>
<dbReference type="GO" id="GO:0005839">
    <property type="term" value="C:proteasome core complex"/>
    <property type="evidence" value="ECO:0007669"/>
    <property type="project" value="InterPro"/>
</dbReference>
<dbReference type="EMBL" id="CAXDID020000012">
    <property type="protein sequence ID" value="CAL5980229.1"/>
    <property type="molecule type" value="Genomic_DNA"/>
</dbReference>
<evidence type="ECO:0000313" key="7">
    <source>
        <dbReference type="Proteomes" id="UP001642409"/>
    </source>
</evidence>
<dbReference type="EMBL" id="CATOUU010000279">
    <property type="protein sequence ID" value="CAI9923157.1"/>
    <property type="molecule type" value="Genomic_DNA"/>
</dbReference>
<dbReference type="EMBL" id="CAXDID020000422">
    <property type="protein sequence ID" value="CAL6089814.1"/>
    <property type="molecule type" value="Genomic_DNA"/>
</dbReference>
<dbReference type="SUPFAM" id="SSF56235">
    <property type="entry name" value="N-terminal nucleophile aminohydrolases (Ntn hydrolases)"/>
    <property type="match status" value="1"/>
</dbReference>
<dbReference type="InterPro" id="IPR029055">
    <property type="entry name" value="Ntn_hydrolases_N"/>
</dbReference>
<reference evidence="1" key="1">
    <citation type="submission" date="2023-06" db="EMBL/GenBank/DDBJ databases">
        <authorList>
            <person name="Kurt Z."/>
        </authorList>
    </citation>
    <scope>NUCLEOTIDE SEQUENCE</scope>
</reference>
<dbReference type="GO" id="GO:0051603">
    <property type="term" value="P:proteolysis involved in protein catabolic process"/>
    <property type="evidence" value="ECO:0007669"/>
    <property type="project" value="InterPro"/>
</dbReference>
<evidence type="ECO:0000313" key="2">
    <source>
        <dbReference type="EMBL" id="CAI9923157.1"/>
    </source>
</evidence>
<dbReference type="Proteomes" id="UP001642409">
    <property type="component" value="Unassembled WGS sequence"/>
</dbReference>
<evidence type="ECO:0000313" key="3">
    <source>
        <dbReference type="EMBL" id="CAI9955699.1"/>
    </source>
</evidence>
<sequence>MSDISEHYGGSIMAMKGDGCVAIATDRRMGNGFQTQVTNYPKIERVSKFAMVALSAFAPDCQMLQKTLKYESNLYTLEQGREIRAMQLTRLLSSMLYEKRFTGGWYVSPIVAGLDDNNQPYVGAMDGLGATTDGDDWVVDGTAHEYLLGPAQFYYKKGMNKQQLLETVTTVMQAGTNRDALSGWGIDVWIMDVNGMEIHHQTCRMD</sequence>
<keyword evidence="1" id="KW-0647">Proteasome</keyword>
<comment type="caution">
    <text evidence="1">The sequence shown here is derived from an EMBL/GenBank/DDBJ whole genome shotgun (WGS) entry which is preliminary data.</text>
</comment>
<reference evidence="4 7" key="2">
    <citation type="submission" date="2024-07" db="EMBL/GenBank/DDBJ databases">
        <authorList>
            <person name="Akdeniz Z."/>
        </authorList>
    </citation>
    <scope>NUCLEOTIDE SEQUENCE [LARGE SCALE GENOMIC DNA]</scope>
</reference>
<proteinExistence type="predicted"/>
<dbReference type="EMBL" id="CATOUU010000865">
    <property type="protein sequence ID" value="CAI9955699.1"/>
    <property type="molecule type" value="Genomic_DNA"/>
</dbReference>
<accession>A0AA86N9W6</accession>
<organism evidence="1">
    <name type="scientific">Hexamita inflata</name>
    <dbReference type="NCBI Taxonomy" id="28002"/>
    <lineage>
        <taxon>Eukaryota</taxon>
        <taxon>Metamonada</taxon>
        <taxon>Diplomonadida</taxon>
        <taxon>Hexamitidae</taxon>
        <taxon>Hexamitinae</taxon>
        <taxon>Hexamita</taxon>
    </lineage>
</organism>
<dbReference type="InterPro" id="IPR001353">
    <property type="entry name" value="Proteasome_sua/b"/>
</dbReference>
<dbReference type="Pfam" id="PF00227">
    <property type="entry name" value="Proteasome"/>
    <property type="match status" value="1"/>
</dbReference>
<evidence type="ECO:0000313" key="5">
    <source>
        <dbReference type="EMBL" id="CAL5980229.1"/>
    </source>
</evidence>
<dbReference type="Gene3D" id="3.60.20.10">
    <property type="entry name" value="Glutamine Phosphoribosylpyrophosphate, subunit 1, domain 1"/>
    <property type="match status" value="1"/>
</dbReference>
<name>A0AA86N9W6_9EUKA</name>
<keyword evidence="7" id="KW-1185">Reference proteome</keyword>
<dbReference type="GO" id="GO:0005737">
    <property type="term" value="C:cytoplasm"/>
    <property type="evidence" value="ECO:0007669"/>
    <property type="project" value="TreeGrafter"/>
</dbReference>
<dbReference type="PANTHER" id="PTHR32194">
    <property type="entry name" value="METALLOPROTEASE TLDD"/>
    <property type="match status" value="1"/>
</dbReference>
<dbReference type="EMBL" id="CATOUU010000076">
    <property type="protein sequence ID" value="CAI9915722.1"/>
    <property type="molecule type" value="Genomic_DNA"/>
</dbReference>
<evidence type="ECO:0000313" key="1">
    <source>
        <dbReference type="EMBL" id="CAI9915722.1"/>
    </source>
</evidence>
<evidence type="ECO:0000313" key="4">
    <source>
        <dbReference type="EMBL" id="CAL5979385.1"/>
    </source>
</evidence>
<protein>
    <submittedName>
        <fullName evidence="1">Proteasome subunit beta type</fullName>
    </submittedName>
    <submittedName>
        <fullName evidence="4">Proteasome_subunit beta type</fullName>
    </submittedName>
</protein>
<dbReference type="EMBL" id="CAXDID020000010">
    <property type="protein sequence ID" value="CAL5979385.1"/>
    <property type="molecule type" value="Genomic_DNA"/>
</dbReference>
<dbReference type="AlphaFoldDB" id="A0AA86N9W6"/>
<evidence type="ECO:0000313" key="6">
    <source>
        <dbReference type="EMBL" id="CAL6089814.1"/>
    </source>
</evidence>
<dbReference type="PANTHER" id="PTHR32194:SF10">
    <property type="entry name" value="PROTEASOME SUBUNIT BETA TYPE-3"/>
    <property type="match status" value="1"/>
</dbReference>